<evidence type="ECO:0008006" key="4">
    <source>
        <dbReference type="Google" id="ProtNLM"/>
    </source>
</evidence>
<dbReference type="RefSeq" id="WP_147744423.1">
    <property type="nucleotide sequence ID" value="NZ_VRUR01000002.1"/>
</dbReference>
<name>A0A5C8V590_9FLAO</name>
<gene>
    <name evidence="2" type="ORF">FVB32_14015</name>
</gene>
<dbReference type="AlphaFoldDB" id="A0A5C8V590"/>
<keyword evidence="1" id="KW-0732">Signal</keyword>
<reference evidence="2 3" key="1">
    <citation type="submission" date="2019-08" db="EMBL/GenBank/DDBJ databases">
        <title>Professor.</title>
        <authorList>
            <person name="Park J.S."/>
        </authorList>
    </citation>
    <scope>NUCLEOTIDE SEQUENCE [LARGE SCALE GENOMIC DNA]</scope>
    <source>
        <strain evidence="2 3">176CP5-101</strain>
    </source>
</reference>
<feature type="chain" id="PRO_5022853857" description="Lipocalin-like domain-containing protein" evidence="1">
    <location>
        <begin position="19"/>
        <end position="185"/>
    </location>
</feature>
<dbReference type="PROSITE" id="PS51257">
    <property type="entry name" value="PROKAR_LIPOPROTEIN"/>
    <property type="match status" value="1"/>
</dbReference>
<evidence type="ECO:0000256" key="1">
    <source>
        <dbReference type="SAM" id="SignalP"/>
    </source>
</evidence>
<keyword evidence="3" id="KW-1185">Reference proteome</keyword>
<proteinExistence type="predicted"/>
<dbReference type="Proteomes" id="UP000321456">
    <property type="component" value="Unassembled WGS sequence"/>
</dbReference>
<accession>A0A5C8V590</accession>
<dbReference type="EMBL" id="VRUR01000002">
    <property type="protein sequence ID" value="TXN35687.1"/>
    <property type="molecule type" value="Genomic_DNA"/>
</dbReference>
<organism evidence="2 3">
    <name type="scientific">Flagellimonas hymeniacidonis</name>
    <dbReference type="NCBI Taxonomy" id="2603628"/>
    <lineage>
        <taxon>Bacteria</taxon>
        <taxon>Pseudomonadati</taxon>
        <taxon>Bacteroidota</taxon>
        <taxon>Flavobacteriia</taxon>
        <taxon>Flavobacteriales</taxon>
        <taxon>Flavobacteriaceae</taxon>
        <taxon>Flagellimonas</taxon>
    </lineage>
</organism>
<evidence type="ECO:0000313" key="2">
    <source>
        <dbReference type="EMBL" id="TXN35687.1"/>
    </source>
</evidence>
<comment type="caution">
    <text evidence="2">The sequence shown here is derived from an EMBL/GenBank/DDBJ whole genome shotgun (WGS) entry which is preliminary data.</text>
</comment>
<sequence length="185" mass="20209">MKSIKQIFAISILLFALACGSDDYDDNPKEPELTEIRVIGRGVAIAQPKTIVHPKTGETLEPNCFLMELIDPDSGDLIGTLQDCVVDNVTDSVGTILSRVITSINIDGRGTIQAENQVIQTLQPPDEALKFKTLFTPTENNIINATFEFEGREGTVALDGEVSLADFDQGIVSFNCNFTINLEPY</sequence>
<evidence type="ECO:0000313" key="3">
    <source>
        <dbReference type="Proteomes" id="UP000321456"/>
    </source>
</evidence>
<feature type="signal peptide" evidence="1">
    <location>
        <begin position="1"/>
        <end position="18"/>
    </location>
</feature>
<protein>
    <recommendedName>
        <fullName evidence="4">Lipocalin-like domain-containing protein</fullName>
    </recommendedName>
</protein>